<organism evidence="2 3">
    <name type="scientific">Acinetobacter higginsii</name>
    <dbReference type="NCBI Taxonomy" id="70347"/>
    <lineage>
        <taxon>Bacteria</taxon>
        <taxon>Pseudomonadati</taxon>
        <taxon>Pseudomonadota</taxon>
        <taxon>Gammaproteobacteria</taxon>
        <taxon>Moraxellales</taxon>
        <taxon>Moraxellaceae</taxon>
        <taxon>Acinetobacter</taxon>
    </lineage>
</organism>
<dbReference type="InterPro" id="IPR051934">
    <property type="entry name" value="Phage_Tail_Fiber_Structural"/>
</dbReference>
<dbReference type="EMBL" id="APRN01000042">
    <property type="protein sequence ID" value="ENX53222.1"/>
    <property type="molecule type" value="Genomic_DNA"/>
</dbReference>
<evidence type="ECO:0000259" key="1">
    <source>
        <dbReference type="Pfam" id="PF12571"/>
    </source>
</evidence>
<gene>
    <name evidence="2" type="ORF">F902_04091</name>
</gene>
<dbReference type="HOGENOM" id="CLU_318493_0_0_6"/>
<protein>
    <recommendedName>
        <fullName evidence="1">Phage tail fibre protein N-terminal domain-containing protein</fullName>
    </recommendedName>
</protein>
<evidence type="ECO:0000313" key="3">
    <source>
        <dbReference type="Proteomes" id="UP000013084"/>
    </source>
</evidence>
<dbReference type="PANTHER" id="PTHR35191:SF1">
    <property type="entry name" value="PROPHAGE SIDE TAIL FIBER PROTEIN HOMOLOG STFQ-RELATED"/>
    <property type="match status" value="1"/>
</dbReference>
<dbReference type="InterPro" id="IPR022225">
    <property type="entry name" value="Phage_tail_fibre_N"/>
</dbReference>
<dbReference type="OrthoDB" id="9810174at2"/>
<proteinExistence type="predicted"/>
<comment type="caution">
    <text evidence="2">The sequence shown here is derived from an EMBL/GenBank/DDBJ whole genome shotgun (WGS) entry which is preliminary data.</text>
</comment>
<sequence length="971" mass="103556">MSSSEFFTVVTNQGLAEIAKAINEDRKVGFKFMSFGDGNGATPLPSPSKEALVNEVQRVEVNSVEIHPENANWVIVEAILPAHIGGFLIRECGLHDESGKLIAYGNYPTTHKPISSSGAARILTIHLILQVSNTDAVELIVDPNIILATRKYVDDALAKVDTVTLKHFGAVLDGVTNDALPLYQALSSNNLIEVRAPLFAQIQDPNHAKVILENLHKLIIYVPSVIKLPPHLIEFNADYITKLTSSHSLLQIHGFDPAPVKITNVISASGGYGEWDVVYEMEDASNIQPNNYIKIDNVIGGKTWFERATDRLKPYPGELAVGVNKLGIVTSSGITVTFPSAKENISKYLEIGMLLTVKGQTRIISTIDDNAKTLTVNTAFESNATSEEDNAGFDKDLTNYQWWYYTYQSNGSISIAADSMCTGIGTNFTAYNIGDLILFDGCVAEILTINSDTSMQLSSSIVVNNVKFTRLKCPMIKHEGTWLVTAKNGNQITVKQHCWHGYKAAVLTNGVITQPELPGIAPPVQGWIGAEAKLLKTVLKQNKLTGNGLESTQGASITKIDNLVISSIANNTGTAIDLKGLGSAYDAIQSQVVLGSNTAVSRFNYAVDCFAGSVLHAPGAHFSGQRGSAVQSIDGGQTYLRGSVISGPGGIGAMVSGGYSRMSTARIIGAKLQAIRTDVGGFVYSDSGFIFGCGSHGIMNVNLSGMQWCDGYSICNQYDGINLQNGASGRYTRTFLACNGNRSMSITSSNGEAGQIWSTGCKGTNTGVIVNNSRFALTNAAITGNGGIGIYALSAANVSAKNVYISKNKNNGIRAVQKSVVDIIGGFCANNAAAIQINSTNASVLVTGNESIIEGTQIISSQYTNNIIMGPGSVYKIDYQNTAATYTFGCIHIYGTTLPTARGMVYFRKGIQPASNKEWGNDALIVGTGVKTEADAVADKLMVSAADDGCLYLVWGGTGAIQFSYNLLGRL</sequence>
<name>N9SPH7_9GAMM</name>
<evidence type="ECO:0000313" key="2">
    <source>
        <dbReference type="EMBL" id="ENX53222.1"/>
    </source>
</evidence>
<dbReference type="PATRIC" id="fig|1217700.3.peg.3972"/>
<dbReference type="PANTHER" id="PTHR35191">
    <property type="entry name" value="PROPHAGE SIDE TAIL FIBER PROTEIN HOMOLOG STFQ-RELATED"/>
    <property type="match status" value="1"/>
</dbReference>
<reference evidence="2 3" key="1">
    <citation type="submission" date="2013-02" db="EMBL/GenBank/DDBJ databases">
        <title>The Genome Sequence of Acinetobacter sp. CIP 70.18.</title>
        <authorList>
            <consortium name="The Broad Institute Genome Sequencing Platform"/>
            <consortium name="The Broad Institute Genome Sequencing Center for Infectious Disease"/>
            <person name="Cerqueira G."/>
            <person name="Feldgarden M."/>
            <person name="Courvalin P."/>
            <person name="Perichon B."/>
            <person name="Grillot-Courvalin C."/>
            <person name="Clermont D."/>
            <person name="Rocha E."/>
            <person name="Yoon E.-J."/>
            <person name="Nemec A."/>
            <person name="Walker B."/>
            <person name="Young S.K."/>
            <person name="Zeng Q."/>
            <person name="Gargeya S."/>
            <person name="Fitzgerald M."/>
            <person name="Haas B."/>
            <person name="Abouelleil A."/>
            <person name="Alvarado L."/>
            <person name="Arachchi H.M."/>
            <person name="Berlin A.M."/>
            <person name="Chapman S.B."/>
            <person name="Dewar J."/>
            <person name="Goldberg J."/>
            <person name="Griggs A."/>
            <person name="Gujja S."/>
            <person name="Hansen M."/>
            <person name="Howarth C."/>
            <person name="Imamovic A."/>
            <person name="Larimer J."/>
            <person name="McCowan C."/>
            <person name="Murphy C."/>
            <person name="Neiman D."/>
            <person name="Pearson M."/>
            <person name="Priest M."/>
            <person name="Roberts A."/>
            <person name="Saif S."/>
            <person name="Shea T."/>
            <person name="Sisk P."/>
            <person name="Sykes S."/>
            <person name="Wortman J."/>
            <person name="Nusbaum C."/>
            <person name="Birren B."/>
        </authorList>
    </citation>
    <scope>NUCLEOTIDE SEQUENCE [LARGE SCALE GENOMIC DNA]</scope>
    <source>
        <strain evidence="2 3">CIP 70.18</strain>
    </source>
</reference>
<dbReference type="RefSeq" id="WP_005206269.1">
    <property type="nucleotide sequence ID" value="NZ_KB850073.1"/>
</dbReference>
<feature type="domain" description="Phage tail fibre protein N-terminal" evidence="1">
    <location>
        <begin position="4"/>
        <end position="151"/>
    </location>
</feature>
<dbReference type="Pfam" id="PF12571">
    <property type="entry name" value="Phage_tail_fib"/>
    <property type="match status" value="1"/>
</dbReference>
<dbReference type="AlphaFoldDB" id="N9SPH7"/>
<dbReference type="Proteomes" id="UP000013084">
    <property type="component" value="Unassembled WGS sequence"/>
</dbReference>
<keyword evidence="3" id="KW-1185">Reference proteome</keyword>
<accession>N9SPH7</accession>